<feature type="chain" id="PRO_5002113347" description="MD-2-related lipid-recognition domain-containing protein" evidence="4">
    <location>
        <begin position="27"/>
        <end position="146"/>
    </location>
</feature>
<dbReference type="SMART" id="SM00737">
    <property type="entry name" value="ML"/>
    <property type="match status" value="1"/>
</dbReference>
<dbReference type="Pfam" id="PF02221">
    <property type="entry name" value="E1_DerP2_DerF2"/>
    <property type="match status" value="1"/>
</dbReference>
<organism evidence="6">
    <name type="scientific">Arion vulgaris</name>
    <dbReference type="NCBI Taxonomy" id="1028688"/>
    <lineage>
        <taxon>Eukaryota</taxon>
        <taxon>Metazoa</taxon>
        <taxon>Spiralia</taxon>
        <taxon>Lophotrochozoa</taxon>
        <taxon>Mollusca</taxon>
        <taxon>Gastropoda</taxon>
        <taxon>Heterobranchia</taxon>
        <taxon>Euthyneura</taxon>
        <taxon>Panpulmonata</taxon>
        <taxon>Eupulmonata</taxon>
        <taxon>Stylommatophora</taxon>
        <taxon>Helicina</taxon>
        <taxon>Arionoidea</taxon>
        <taxon>Arionidae</taxon>
        <taxon>Arion</taxon>
    </lineage>
</organism>
<sequence>TLYLQTKMNYLFAAVVLCCTIAPSFAGRVKTKPCDDENDQQGTLISVDILGCNENECNVERGKNITLTATFIPHVDVTNSVAKAYATQLGFKLPYRLPNKDACKNMKCPLKAGVPAVYTVTVKVYSYVFLGEAKVKGILEFDGGYG</sequence>
<evidence type="ECO:0000256" key="2">
    <source>
        <dbReference type="ARBA" id="ARBA00006370"/>
    </source>
</evidence>
<feature type="signal peptide" evidence="4">
    <location>
        <begin position="1"/>
        <end position="26"/>
    </location>
</feature>
<protein>
    <recommendedName>
        <fullName evidence="5">MD-2-related lipid-recognition domain-containing protein</fullName>
    </recommendedName>
</protein>
<keyword evidence="3" id="KW-0964">Secreted</keyword>
<comment type="similarity">
    <text evidence="2">Belongs to the NPC2 family.</text>
</comment>
<name>A0A0B7B2U3_9EUPU</name>
<feature type="non-terminal residue" evidence="6">
    <location>
        <position position="146"/>
    </location>
</feature>
<proteinExistence type="inferred from homology"/>
<comment type="subcellular location">
    <subcellularLocation>
        <location evidence="1">Secreted</location>
    </subcellularLocation>
</comment>
<dbReference type="EMBL" id="HACG01039560">
    <property type="protein sequence ID" value="CEK86425.1"/>
    <property type="molecule type" value="Transcribed_RNA"/>
</dbReference>
<dbReference type="FunFam" id="2.60.40.770:FF:000001">
    <property type="entry name" value="NPC intracellular cholesterol transporter 2"/>
    <property type="match status" value="1"/>
</dbReference>
<dbReference type="InterPro" id="IPR014756">
    <property type="entry name" value="Ig_E-set"/>
</dbReference>
<dbReference type="AlphaFoldDB" id="A0A0B7B2U3"/>
<accession>A0A0B7B2U3</accession>
<dbReference type="Gene3D" id="2.60.40.770">
    <property type="match status" value="1"/>
</dbReference>
<evidence type="ECO:0000256" key="3">
    <source>
        <dbReference type="ARBA" id="ARBA00022525"/>
    </source>
</evidence>
<feature type="non-terminal residue" evidence="6">
    <location>
        <position position="1"/>
    </location>
</feature>
<keyword evidence="4" id="KW-0732">Signal</keyword>
<feature type="domain" description="MD-2-related lipid-recognition" evidence="5">
    <location>
        <begin position="31"/>
        <end position="143"/>
    </location>
</feature>
<evidence type="ECO:0000313" key="6">
    <source>
        <dbReference type="EMBL" id="CEK86425.1"/>
    </source>
</evidence>
<dbReference type="InterPro" id="IPR003172">
    <property type="entry name" value="ML_dom"/>
</dbReference>
<dbReference type="SUPFAM" id="SSF81296">
    <property type="entry name" value="E set domains"/>
    <property type="match status" value="1"/>
</dbReference>
<dbReference type="GO" id="GO:0005576">
    <property type="term" value="C:extracellular region"/>
    <property type="evidence" value="ECO:0007669"/>
    <property type="project" value="UniProtKB-SubCell"/>
</dbReference>
<reference evidence="6" key="1">
    <citation type="submission" date="2014-12" db="EMBL/GenBank/DDBJ databases">
        <title>Insight into the proteome of Arion vulgaris.</title>
        <authorList>
            <person name="Aradska J."/>
            <person name="Bulat T."/>
            <person name="Smidak R."/>
            <person name="Sarate P."/>
            <person name="Gangsoo J."/>
            <person name="Sialana F."/>
            <person name="Bilban M."/>
            <person name="Lubec G."/>
        </authorList>
    </citation>
    <scope>NUCLEOTIDE SEQUENCE</scope>
    <source>
        <tissue evidence="6">Skin</tissue>
    </source>
</reference>
<evidence type="ECO:0000259" key="5">
    <source>
        <dbReference type="SMART" id="SM00737"/>
    </source>
</evidence>
<evidence type="ECO:0000256" key="4">
    <source>
        <dbReference type="SAM" id="SignalP"/>
    </source>
</evidence>
<evidence type="ECO:0000256" key="1">
    <source>
        <dbReference type="ARBA" id="ARBA00004613"/>
    </source>
</evidence>
<gene>
    <name evidence="6" type="primary">ORF153611</name>
</gene>